<dbReference type="HOGENOM" id="CLU_679540_0_0_10"/>
<dbReference type="InterPro" id="IPR003961">
    <property type="entry name" value="FN3_dom"/>
</dbReference>
<dbReference type="InterPro" id="IPR011659">
    <property type="entry name" value="WD40"/>
</dbReference>
<protein>
    <submittedName>
        <fullName evidence="3">Fibronectin type III domain protein</fullName>
    </submittedName>
</protein>
<dbReference type="PROSITE" id="PS51257">
    <property type="entry name" value="PROKAR_LIPOPROTEIN"/>
    <property type="match status" value="1"/>
</dbReference>
<dbReference type="PANTHER" id="PTHR36842">
    <property type="entry name" value="PROTEIN TOLB HOMOLOG"/>
    <property type="match status" value="1"/>
</dbReference>
<dbReference type="STRING" id="504472.Slin_3242"/>
<gene>
    <name evidence="3" type="ordered locus">Slin_3242</name>
</gene>
<dbReference type="Pfam" id="PF07676">
    <property type="entry name" value="PD40"/>
    <property type="match status" value="2"/>
</dbReference>
<evidence type="ECO:0000256" key="1">
    <source>
        <dbReference type="ARBA" id="ARBA00009820"/>
    </source>
</evidence>
<dbReference type="RefSeq" id="WP_012927777.1">
    <property type="nucleotide sequence ID" value="NC_013730.1"/>
</dbReference>
<evidence type="ECO:0000313" key="3">
    <source>
        <dbReference type="EMBL" id="ADB39253.1"/>
    </source>
</evidence>
<accession>D2QN64</accession>
<dbReference type="AlphaFoldDB" id="D2QN64"/>
<dbReference type="SUPFAM" id="SSF82171">
    <property type="entry name" value="DPP6 N-terminal domain-like"/>
    <property type="match status" value="1"/>
</dbReference>
<dbReference type="Proteomes" id="UP000002028">
    <property type="component" value="Chromosome"/>
</dbReference>
<dbReference type="InterPro" id="IPR013783">
    <property type="entry name" value="Ig-like_fold"/>
</dbReference>
<name>D2QN64_SPILD</name>
<dbReference type="Gene3D" id="2.120.10.60">
    <property type="entry name" value="Tricorn protease N-terminal domain"/>
    <property type="match status" value="1"/>
</dbReference>
<dbReference type="PROSITE" id="PS50853">
    <property type="entry name" value="FN3"/>
    <property type="match status" value="1"/>
</dbReference>
<dbReference type="SUPFAM" id="SSF49265">
    <property type="entry name" value="Fibronectin type III"/>
    <property type="match status" value="1"/>
</dbReference>
<keyword evidence="4" id="KW-1185">Reference proteome</keyword>
<feature type="domain" description="Fibronectin type-III" evidence="2">
    <location>
        <begin position="29"/>
        <end position="132"/>
    </location>
</feature>
<proteinExistence type="inferred from homology"/>
<dbReference type="CDD" id="cd00063">
    <property type="entry name" value="FN3"/>
    <property type="match status" value="1"/>
</dbReference>
<dbReference type="EMBL" id="CP001769">
    <property type="protein sequence ID" value="ADB39253.1"/>
    <property type="molecule type" value="Genomic_DNA"/>
</dbReference>
<organism evidence="3 4">
    <name type="scientific">Spirosoma linguale (strain ATCC 33905 / DSM 74 / LMG 10896 / Claus 1)</name>
    <dbReference type="NCBI Taxonomy" id="504472"/>
    <lineage>
        <taxon>Bacteria</taxon>
        <taxon>Pseudomonadati</taxon>
        <taxon>Bacteroidota</taxon>
        <taxon>Cytophagia</taxon>
        <taxon>Cytophagales</taxon>
        <taxon>Cytophagaceae</taxon>
        <taxon>Spirosoma</taxon>
    </lineage>
</organism>
<evidence type="ECO:0000313" key="4">
    <source>
        <dbReference type="Proteomes" id="UP000002028"/>
    </source>
</evidence>
<dbReference type="KEGG" id="sli:Slin_3242"/>
<dbReference type="PANTHER" id="PTHR36842:SF1">
    <property type="entry name" value="PROTEIN TOLB"/>
    <property type="match status" value="1"/>
</dbReference>
<sequence>MKRILSVCLLALTVTACHRKEVAPDAYIKPLHLSVEPTSNGLSLSWGPVFIFEEGMYPGPTPVAPAQYEIYVSETNGNSLQKVATIDGAVQQYTLTNQPEGKTLYAQVKAIHPALTGSQSPIVTTNVGTLGNTNVLFPNSTPLVTFGSWSGSTLLYSSSLNTWVIQSTDGATRTLKQEGSYPLLSPDGRSIAYLSTVNTNTSYTTQLFVKNLESGATRLLETKQAIFSLEWSSDSQSIAFMAFNLESNAGTGVWLRKISEDTSVPLYIPSVGLNQLRTDQLDWSPDGQSVVVSLEIPLQGQVGTQLLKIPIGGGSSQAILASNWQDRYPTYSPDGTRLAFISTRSGYPAIWLYELQTGKLRQLTGVGEGFYYVNRLDWRNNRQLTYTAQLPTSGSTSLKVVTLPN</sequence>
<dbReference type="InterPro" id="IPR036116">
    <property type="entry name" value="FN3_sf"/>
</dbReference>
<reference evidence="3 4" key="1">
    <citation type="journal article" date="2010" name="Stand. Genomic Sci.">
        <title>Complete genome sequence of Spirosoma linguale type strain (1).</title>
        <authorList>
            <person name="Lail K."/>
            <person name="Sikorski J."/>
            <person name="Saunders E."/>
            <person name="Lapidus A."/>
            <person name="Glavina Del Rio T."/>
            <person name="Copeland A."/>
            <person name="Tice H."/>
            <person name="Cheng J.-F."/>
            <person name="Lucas S."/>
            <person name="Nolan M."/>
            <person name="Bruce D."/>
            <person name="Goodwin L."/>
            <person name="Pitluck S."/>
            <person name="Ivanova N."/>
            <person name="Mavromatis K."/>
            <person name="Ovchinnikova G."/>
            <person name="Pati A."/>
            <person name="Chen A."/>
            <person name="Palaniappan K."/>
            <person name="Land M."/>
            <person name="Hauser L."/>
            <person name="Chang Y.-J."/>
            <person name="Jeffries C.D."/>
            <person name="Chain P."/>
            <person name="Brettin T."/>
            <person name="Detter J.C."/>
            <person name="Schuetze A."/>
            <person name="Rohde M."/>
            <person name="Tindall B.J."/>
            <person name="Goeker M."/>
            <person name="Bristow J."/>
            <person name="Eisen J.A."/>
            <person name="Markowitz V."/>
            <person name="Hugenholtz P."/>
            <person name="Kyrpides N.C."/>
            <person name="Klenk H.-P."/>
            <person name="Chen F."/>
        </authorList>
    </citation>
    <scope>NUCLEOTIDE SEQUENCE [LARGE SCALE GENOMIC DNA]</scope>
    <source>
        <strain evidence="4">ATCC 33905 / DSM 74 / LMG 10896 / Claus 1</strain>
    </source>
</reference>
<dbReference type="eggNOG" id="COG0823">
    <property type="taxonomic scope" value="Bacteria"/>
</dbReference>
<comment type="similarity">
    <text evidence="1">Belongs to the TolB family.</text>
</comment>
<dbReference type="InterPro" id="IPR011042">
    <property type="entry name" value="6-blade_b-propeller_TolB-like"/>
</dbReference>
<dbReference type="Gene3D" id="2.60.40.10">
    <property type="entry name" value="Immunoglobulins"/>
    <property type="match status" value="1"/>
</dbReference>
<evidence type="ECO:0000259" key="2">
    <source>
        <dbReference type="PROSITE" id="PS50853"/>
    </source>
</evidence>
<dbReference type="Gene3D" id="2.120.10.30">
    <property type="entry name" value="TolB, C-terminal domain"/>
    <property type="match status" value="1"/>
</dbReference>